<dbReference type="InterPro" id="IPR013766">
    <property type="entry name" value="Thioredoxin_domain"/>
</dbReference>
<feature type="domain" description="Thioredoxin" evidence="6">
    <location>
        <begin position="42"/>
        <end position="208"/>
    </location>
</feature>
<sequence>MVKNKQNIAILIVLIFGFSLLYFGTDGFQAFTAEKARVNNLMKDHPIFPEVTLEDSEGAKYSFSKFEGKYVLMTFLYTGCTDVCPQLEYNLAQVHDLIPSQYVGEKIEFLSISFDPTRDTPETLKKYAQYFNTDSTAWKIARISNEEELTSLLNEFGIIVIPDDYGNFQHNSAFYLVDPNGILIEVLDYKKVEEAATIVTTILEEKVGRN</sequence>
<dbReference type="AlphaFoldDB" id="A0A285RXV5"/>
<dbReference type="GO" id="GO:0046872">
    <property type="term" value="F:metal ion binding"/>
    <property type="evidence" value="ECO:0007669"/>
    <property type="project" value="UniProtKB-KW"/>
</dbReference>
<accession>A0A285RXV5</accession>
<evidence type="ECO:0000256" key="1">
    <source>
        <dbReference type="ARBA" id="ARBA00010996"/>
    </source>
</evidence>
<feature type="transmembrane region" description="Helical" evidence="5">
    <location>
        <begin position="7"/>
        <end position="25"/>
    </location>
</feature>
<keyword evidence="5" id="KW-0812">Transmembrane</keyword>
<dbReference type="RefSeq" id="WP_097072545.1">
    <property type="nucleotide sequence ID" value="NZ_OBMQ01000002.1"/>
</dbReference>
<evidence type="ECO:0000256" key="5">
    <source>
        <dbReference type="SAM" id="Phobius"/>
    </source>
</evidence>
<feature type="disulfide bond" description="Redox-active" evidence="4">
    <location>
        <begin position="80"/>
        <end position="84"/>
    </location>
</feature>
<feature type="binding site" evidence="3">
    <location>
        <position position="170"/>
    </location>
    <ligand>
        <name>Cu cation</name>
        <dbReference type="ChEBI" id="CHEBI:23378"/>
    </ligand>
</feature>
<proteinExistence type="inferred from homology"/>
<keyword evidence="2 3" id="KW-0186">Copper</keyword>
<dbReference type="EMBL" id="OBMQ01000002">
    <property type="protein sequence ID" value="SOB99381.1"/>
    <property type="molecule type" value="Genomic_DNA"/>
</dbReference>
<protein>
    <submittedName>
        <fullName evidence="7">Protein SCO1/2</fullName>
    </submittedName>
</protein>
<feature type="binding site" evidence="3">
    <location>
        <position position="84"/>
    </location>
    <ligand>
        <name>Cu cation</name>
        <dbReference type="ChEBI" id="CHEBI:23378"/>
    </ligand>
</feature>
<dbReference type="Proteomes" id="UP000219636">
    <property type="component" value="Unassembled WGS sequence"/>
</dbReference>
<evidence type="ECO:0000256" key="2">
    <source>
        <dbReference type="ARBA" id="ARBA00023008"/>
    </source>
</evidence>
<name>A0A285RXV5_9BACL</name>
<dbReference type="InterPro" id="IPR003782">
    <property type="entry name" value="SCO1/SenC"/>
</dbReference>
<reference evidence="8" key="1">
    <citation type="submission" date="2017-08" db="EMBL/GenBank/DDBJ databases">
        <authorList>
            <person name="Varghese N."/>
            <person name="Submissions S."/>
        </authorList>
    </citation>
    <scope>NUCLEOTIDE SEQUENCE [LARGE SCALE GENOMIC DNA]</scope>
    <source>
        <strain evidence="8">JC22</strain>
    </source>
</reference>
<keyword evidence="4" id="KW-1015">Disulfide bond</keyword>
<comment type="similarity">
    <text evidence="1">Belongs to the SCO1/2 family.</text>
</comment>
<evidence type="ECO:0000259" key="6">
    <source>
        <dbReference type="PROSITE" id="PS51352"/>
    </source>
</evidence>
<gene>
    <name evidence="7" type="ORF">SAMN05880501_102195</name>
</gene>
<evidence type="ECO:0000313" key="7">
    <source>
        <dbReference type="EMBL" id="SOB99381.1"/>
    </source>
</evidence>
<dbReference type="PANTHER" id="PTHR12151:SF25">
    <property type="entry name" value="LINALOOL DEHYDRATASE_ISOMERASE DOMAIN-CONTAINING PROTEIN"/>
    <property type="match status" value="1"/>
</dbReference>
<evidence type="ECO:0000313" key="8">
    <source>
        <dbReference type="Proteomes" id="UP000219636"/>
    </source>
</evidence>
<dbReference type="InterPro" id="IPR036249">
    <property type="entry name" value="Thioredoxin-like_sf"/>
</dbReference>
<dbReference type="PANTHER" id="PTHR12151">
    <property type="entry name" value="ELECTRON TRANSPORT PROTIN SCO1/SENC FAMILY MEMBER"/>
    <property type="match status" value="1"/>
</dbReference>
<dbReference type="Pfam" id="PF02630">
    <property type="entry name" value="SCO1-SenC"/>
    <property type="match status" value="1"/>
</dbReference>
<feature type="binding site" evidence="3">
    <location>
        <position position="80"/>
    </location>
    <ligand>
        <name>Cu cation</name>
        <dbReference type="ChEBI" id="CHEBI:23378"/>
    </ligand>
</feature>
<keyword evidence="3" id="KW-0479">Metal-binding</keyword>
<keyword evidence="5" id="KW-1133">Transmembrane helix</keyword>
<keyword evidence="8" id="KW-1185">Reference proteome</keyword>
<keyword evidence="5" id="KW-0472">Membrane</keyword>
<dbReference type="PROSITE" id="PS51352">
    <property type="entry name" value="THIOREDOXIN_2"/>
    <property type="match status" value="1"/>
</dbReference>
<dbReference type="SUPFAM" id="SSF52833">
    <property type="entry name" value="Thioredoxin-like"/>
    <property type="match status" value="1"/>
</dbReference>
<evidence type="ECO:0000256" key="3">
    <source>
        <dbReference type="PIRSR" id="PIRSR603782-1"/>
    </source>
</evidence>
<organism evidence="7 8">
    <name type="scientific">Ureibacillus xyleni</name>
    <dbReference type="NCBI Taxonomy" id="614648"/>
    <lineage>
        <taxon>Bacteria</taxon>
        <taxon>Bacillati</taxon>
        <taxon>Bacillota</taxon>
        <taxon>Bacilli</taxon>
        <taxon>Bacillales</taxon>
        <taxon>Caryophanaceae</taxon>
        <taxon>Ureibacillus</taxon>
    </lineage>
</organism>
<dbReference type="Gene3D" id="3.40.30.10">
    <property type="entry name" value="Glutaredoxin"/>
    <property type="match status" value="1"/>
</dbReference>
<dbReference type="OrthoDB" id="8550465at2"/>
<evidence type="ECO:0000256" key="4">
    <source>
        <dbReference type="PIRSR" id="PIRSR603782-2"/>
    </source>
</evidence>
<dbReference type="CDD" id="cd02968">
    <property type="entry name" value="SCO"/>
    <property type="match status" value="1"/>
</dbReference>